<organism evidence="9">
    <name type="scientific">Blautia hansenii</name>
    <name type="common">Ruminococcus hansenii</name>
    <dbReference type="NCBI Taxonomy" id="1322"/>
    <lineage>
        <taxon>Bacteria</taxon>
        <taxon>Bacillati</taxon>
        <taxon>Bacillota</taxon>
        <taxon>Clostridia</taxon>
        <taxon>Lachnospirales</taxon>
        <taxon>Lachnospiraceae</taxon>
        <taxon>Blautia</taxon>
    </lineage>
</organism>
<proteinExistence type="inferred from homology"/>
<dbReference type="PANTHER" id="PTHR43744:SF9">
    <property type="entry name" value="POLYGALACTURONAN_RHAMNOGALACTURONAN TRANSPORT SYSTEM PERMEASE PROTEIN YTCP"/>
    <property type="match status" value="1"/>
</dbReference>
<gene>
    <name evidence="9" type="primary">araQ_4</name>
    <name evidence="9" type="ORF">BHLFYP23_01456</name>
</gene>
<name>A0A6N2R4G6_BLAHA</name>
<evidence type="ECO:0000256" key="2">
    <source>
        <dbReference type="ARBA" id="ARBA00022448"/>
    </source>
</evidence>
<dbReference type="PROSITE" id="PS50928">
    <property type="entry name" value="ABC_TM1"/>
    <property type="match status" value="1"/>
</dbReference>
<dbReference type="EMBL" id="CACRSY010000004">
    <property type="protein sequence ID" value="VYS75782.1"/>
    <property type="molecule type" value="Genomic_DNA"/>
</dbReference>
<dbReference type="SUPFAM" id="SSF161098">
    <property type="entry name" value="MetI-like"/>
    <property type="match status" value="1"/>
</dbReference>
<accession>A0A6N2R4G6</accession>
<evidence type="ECO:0000256" key="3">
    <source>
        <dbReference type="ARBA" id="ARBA00022475"/>
    </source>
</evidence>
<dbReference type="Pfam" id="PF00528">
    <property type="entry name" value="BPD_transp_1"/>
    <property type="match status" value="1"/>
</dbReference>
<dbReference type="InterPro" id="IPR035906">
    <property type="entry name" value="MetI-like_sf"/>
</dbReference>
<dbReference type="CDD" id="cd06261">
    <property type="entry name" value="TM_PBP2"/>
    <property type="match status" value="1"/>
</dbReference>
<dbReference type="Gene3D" id="1.10.3720.10">
    <property type="entry name" value="MetI-like"/>
    <property type="match status" value="1"/>
</dbReference>
<feature type="transmembrane region" description="Helical" evidence="7">
    <location>
        <begin position="122"/>
        <end position="142"/>
    </location>
</feature>
<evidence type="ECO:0000256" key="7">
    <source>
        <dbReference type="RuleBase" id="RU363032"/>
    </source>
</evidence>
<sequence>MAKNKKDLDLAESSKLNRISGGTNAIFNIIFILLALVCIIPVFFVFMISVSSEESIAQNGYRFIPEVFSLDAYKFLGREISMIVDALGVSVIVTAVGTVLGVALTTLMGYVISRRSYKLNNFFTMLVFIPMVFNGGMISSYVVNTQFMHLKDTMWALILPLCVSSFNVVICKTFFRTNIPESVIESAQIDGATQFQIFGKIALPLSKPLLATIALFLTFGYWNDWFQSSLYITDSSLYSLQALLDHFERNMQAMLSNPALGVSMTEYINSMPKEGARMAMAVIIIVPIACCYPFFQKYFISGLTVGAVKG</sequence>
<keyword evidence="4 7" id="KW-0812">Transmembrane</keyword>
<evidence type="ECO:0000256" key="6">
    <source>
        <dbReference type="ARBA" id="ARBA00023136"/>
    </source>
</evidence>
<dbReference type="RefSeq" id="WP_003021941.1">
    <property type="nucleotide sequence ID" value="NZ_CACRSY010000004.1"/>
</dbReference>
<protein>
    <submittedName>
        <fullName evidence="9">L-arabinose transport system permease protein AraQ</fullName>
    </submittedName>
</protein>
<keyword evidence="6 7" id="KW-0472">Membrane</keyword>
<reference evidence="9" key="1">
    <citation type="submission" date="2019-11" db="EMBL/GenBank/DDBJ databases">
        <authorList>
            <person name="Feng L."/>
        </authorList>
    </citation>
    <scope>NUCLEOTIDE SEQUENCE</scope>
    <source>
        <strain evidence="9">BhanseniiLFYP23</strain>
    </source>
</reference>
<keyword evidence="3" id="KW-1003">Cell membrane</keyword>
<feature type="transmembrane region" description="Helical" evidence="7">
    <location>
        <begin position="201"/>
        <end position="222"/>
    </location>
</feature>
<feature type="transmembrane region" description="Helical" evidence="7">
    <location>
        <begin position="25"/>
        <end position="48"/>
    </location>
</feature>
<evidence type="ECO:0000259" key="8">
    <source>
        <dbReference type="PROSITE" id="PS50928"/>
    </source>
</evidence>
<comment type="similarity">
    <text evidence="7">Belongs to the binding-protein-dependent transport system permease family.</text>
</comment>
<evidence type="ECO:0000256" key="5">
    <source>
        <dbReference type="ARBA" id="ARBA00022989"/>
    </source>
</evidence>
<evidence type="ECO:0000256" key="1">
    <source>
        <dbReference type="ARBA" id="ARBA00004651"/>
    </source>
</evidence>
<evidence type="ECO:0000313" key="9">
    <source>
        <dbReference type="EMBL" id="VYS75782.1"/>
    </source>
</evidence>
<dbReference type="AlphaFoldDB" id="A0A6N2R4G6"/>
<feature type="transmembrane region" description="Helical" evidence="7">
    <location>
        <begin position="86"/>
        <end position="110"/>
    </location>
</feature>
<feature type="transmembrane region" description="Helical" evidence="7">
    <location>
        <begin position="276"/>
        <end position="295"/>
    </location>
</feature>
<comment type="subcellular location">
    <subcellularLocation>
        <location evidence="1 7">Cell membrane</location>
        <topology evidence="1 7">Multi-pass membrane protein</topology>
    </subcellularLocation>
</comment>
<feature type="transmembrane region" description="Helical" evidence="7">
    <location>
        <begin position="154"/>
        <end position="175"/>
    </location>
</feature>
<dbReference type="InterPro" id="IPR000515">
    <property type="entry name" value="MetI-like"/>
</dbReference>
<feature type="domain" description="ABC transmembrane type-1" evidence="8">
    <location>
        <begin position="87"/>
        <end position="295"/>
    </location>
</feature>
<evidence type="ECO:0000256" key="4">
    <source>
        <dbReference type="ARBA" id="ARBA00022692"/>
    </source>
</evidence>
<keyword evidence="5 7" id="KW-1133">Transmembrane helix</keyword>
<dbReference type="GO" id="GO:0005886">
    <property type="term" value="C:plasma membrane"/>
    <property type="evidence" value="ECO:0007669"/>
    <property type="project" value="UniProtKB-SubCell"/>
</dbReference>
<keyword evidence="2 7" id="KW-0813">Transport</keyword>
<dbReference type="PANTHER" id="PTHR43744">
    <property type="entry name" value="ABC TRANSPORTER PERMEASE PROTEIN MG189-RELATED-RELATED"/>
    <property type="match status" value="1"/>
</dbReference>
<dbReference type="GO" id="GO:0055085">
    <property type="term" value="P:transmembrane transport"/>
    <property type="evidence" value="ECO:0007669"/>
    <property type="project" value="InterPro"/>
</dbReference>